<gene>
    <name evidence="4" type="ordered locus">Rfer_0934</name>
</gene>
<dbReference type="eggNOG" id="COG0747">
    <property type="taxonomic scope" value="Bacteria"/>
</dbReference>
<evidence type="ECO:0000313" key="5">
    <source>
        <dbReference type="Proteomes" id="UP000008332"/>
    </source>
</evidence>
<keyword evidence="2" id="KW-0732">Signal</keyword>
<feature type="domain" description="Solute-binding protein family 5" evidence="3">
    <location>
        <begin position="97"/>
        <end position="447"/>
    </location>
</feature>
<dbReference type="InterPro" id="IPR030678">
    <property type="entry name" value="Peptide/Ni-bd"/>
</dbReference>
<dbReference type="InterPro" id="IPR039424">
    <property type="entry name" value="SBP_5"/>
</dbReference>
<dbReference type="EMBL" id="CP000267">
    <property type="protein sequence ID" value="ABD68681.1"/>
    <property type="molecule type" value="Genomic_DNA"/>
</dbReference>
<dbReference type="GO" id="GO:0015833">
    <property type="term" value="P:peptide transport"/>
    <property type="evidence" value="ECO:0007669"/>
    <property type="project" value="TreeGrafter"/>
</dbReference>
<organism evidence="4 5">
    <name type="scientific">Albidiferax ferrireducens (strain ATCC BAA-621 / DSM 15236 / T118)</name>
    <name type="common">Rhodoferax ferrireducens</name>
    <dbReference type="NCBI Taxonomy" id="338969"/>
    <lineage>
        <taxon>Bacteria</taxon>
        <taxon>Pseudomonadati</taxon>
        <taxon>Pseudomonadota</taxon>
        <taxon>Betaproteobacteria</taxon>
        <taxon>Burkholderiales</taxon>
        <taxon>Comamonadaceae</taxon>
        <taxon>Rhodoferax</taxon>
    </lineage>
</organism>
<dbReference type="InterPro" id="IPR000914">
    <property type="entry name" value="SBP_5_dom"/>
</dbReference>
<dbReference type="AlphaFoldDB" id="Q21ZX2"/>
<dbReference type="SUPFAM" id="SSF53850">
    <property type="entry name" value="Periplasmic binding protein-like II"/>
    <property type="match status" value="1"/>
</dbReference>
<dbReference type="Proteomes" id="UP000008332">
    <property type="component" value="Chromosome"/>
</dbReference>
<dbReference type="HOGENOM" id="CLU_017028_7_1_4"/>
<dbReference type="GO" id="GO:0030288">
    <property type="term" value="C:outer membrane-bounded periplasmic space"/>
    <property type="evidence" value="ECO:0007669"/>
    <property type="project" value="UniProtKB-ARBA"/>
</dbReference>
<sequence>MSHILRKLKNTFTSKEIGMQQKFWINRRKAVALALVVGGTALLPIGAQAQALSKSALNLAMIAEPQTLDPMASPTDLVATIMQHVYEPLFTFDASWKIVPMLAEGLPKVSADGKRYSITLRKGVQLHNGRELNAEDVVASLKRWMEVSPRGKALSKEVEDLSINAGHDIEITLKAPYAPLLSQLAMPSGMAAIMAKESIATPLKEFVGTGPYKFKERRPDQYVLLTRFDQYSARKEAPSGYGGKKTAIANELRFIPVPNANTRVEGALAGQYHFADLLPTEALGRLEKSGGKTVPILTPSFGFPYFVFNTKEGVMASQPLRKAVQTSFGEGEMLAAGFGDTRFFTAEPNHFPKGTPFYSNAGAANYNERDAVKAKGQAVQAGYKGETIRILTSRQYDFHYNMALIMAEQLKRAGFKADLNVVDWATLVQRRGDSRLWDIYITHSGQFPEPMLSPPQLGEGAPGWWSSPAKQAALAALNHETNPAKRGALWGAVQQVIYDEVPYVNAGKFNSLSAKSPALQGYVPSTWPFFWNTGLKN</sequence>
<dbReference type="PANTHER" id="PTHR30290">
    <property type="entry name" value="PERIPLASMIC BINDING COMPONENT OF ABC TRANSPORTER"/>
    <property type="match status" value="1"/>
</dbReference>
<reference evidence="5" key="1">
    <citation type="submission" date="2006-02" db="EMBL/GenBank/DDBJ databases">
        <title>Complete sequence of chromosome of Rhodoferax ferrireducens DSM 15236.</title>
        <authorList>
            <person name="Copeland A."/>
            <person name="Lucas S."/>
            <person name="Lapidus A."/>
            <person name="Barry K."/>
            <person name="Detter J.C."/>
            <person name="Glavina del Rio T."/>
            <person name="Hammon N."/>
            <person name="Israni S."/>
            <person name="Pitluck S."/>
            <person name="Brettin T."/>
            <person name="Bruce D."/>
            <person name="Han C."/>
            <person name="Tapia R."/>
            <person name="Gilna P."/>
            <person name="Kiss H."/>
            <person name="Schmutz J."/>
            <person name="Larimer F."/>
            <person name="Land M."/>
            <person name="Kyrpides N."/>
            <person name="Ivanova N."/>
            <person name="Richardson P."/>
        </authorList>
    </citation>
    <scope>NUCLEOTIDE SEQUENCE [LARGE SCALE GENOMIC DNA]</scope>
    <source>
        <strain evidence="5">ATCC BAA-621 / DSM 15236 / T118</strain>
    </source>
</reference>
<dbReference type="PIRSF" id="PIRSF002741">
    <property type="entry name" value="MppA"/>
    <property type="match status" value="1"/>
</dbReference>
<name>Q21ZX2_ALBFT</name>
<dbReference type="GO" id="GO:1904680">
    <property type="term" value="F:peptide transmembrane transporter activity"/>
    <property type="evidence" value="ECO:0007669"/>
    <property type="project" value="TreeGrafter"/>
</dbReference>
<protein>
    <submittedName>
        <fullName evidence="4">Twin-arginine translocation pathway signal</fullName>
    </submittedName>
</protein>
<dbReference type="GO" id="GO:0043190">
    <property type="term" value="C:ATP-binding cassette (ABC) transporter complex"/>
    <property type="evidence" value="ECO:0007669"/>
    <property type="project" value="InterPro"/>
</dbReference>
<comment type="similarity">
    <text evidence="1">Belongs to the bacterial solute-binding protein 5 family.</text>
</comment>
<dbReference type="PANTHER" id="PTHR30290:SF38">
    <property type="entry name" value="D,D-DIPEPTIDE-BINDING PERIPLASMIC PROTEIN DDPA-RELATED"/>
    <property type="match status" value="1"/>
</dbReference>
<evidence type="ECO:0000313" key="4">
    <source>
        <dbReference type="EMBL" id="ABD68681.1"/>
    </source>
</evidence>
<evidence type="ECO:0000259" key="3">
    <source>
        <dbReference type="Pfam" id="PF00496"/>
    </source>
</evidence>
<dbReference type="Gene3D" id="3.40.190.10">
    <property type="entry name" value="Periplasmic binding protein-like II"/>
    <property type="match status" value="1"/>
</dbReference>
<dbReference type="OrthoDB" id="9801799at2"/>
<accession>Q21ZX2</accession>
<evidence type="ECO:0000256" key="2">
    <source>
        <dbReference type="ARBA" id="ARBA00022729"/>
    </source>
</evidence>
<evidence type="ECO:0000256" key="1">
    <source>
        <dbReference type="ARBA" id="ARBA00005695"/>
    </source>
</evidence>
<dbReference type="KEGG" id="rfr:Rfer_0934"/>
<dbReference type="Pfam" id="PF00496">
    <property type="entry name" value="SBP_bac_5"/>
    <property type="match status" value="1"/>
</dbReference>
<dbReference type="STRING" id="338969.Rfer_0934"/>
<dbReference type="Gene3D" id="3.10.105.10">
    <property type="entry name" value="Dipeptide-binding Protein, Domain 3"/>
    <property type="match status" value="1"/>
</dbReference>
<keyword evidence="5" id="KW-1185">Reference proteome</keyword>
<proteinExistence type="inferred from homology"/>
<dbReference type="CDD" id="cd08502">
    <property type="entry name" value="PBP2_NikA_DppA_OppA_like_16"/>
    <property type="match status" value="1"/>
</dbReference>